<name>A0A5B8W0Q2_9SPHI</name>
<dbReference type="OrthoDB" id="7868084at2"/>
<evidence type="ECO:0000313" key="2">
    <source>
        <dbReference type="EMBL" id="QEC76412.1"/>
    </source>
</evidence>
<feature type="transmembrane region" description="Helical" evidence="1">
    <location>
        <begin position="100"/>
        <end position="122"/>
    </location>
</feature>
<gene>
    <name evidence="2" type="ORF">FSB76_10810</name>
</gene>
<feature type="transmembrane region" description="Helical" evidence="1">
    <location>
        <begin position="15"/>
        <end position="36"/>
    </location>
</feature>
<dbReference type="RefSeq" id="WP_147053586.1">
    <property type="nucleotide sequence ID" value="NZ_CP042437.1"/>
</dbReference>
<evidence type="ECO:0000256" key="1">
    <source>
        <dbReference type="SAM" id="Phobius"/>
    </source>
</evidence>
<proteinExistence type="predicted"/>
<protein>
    <submittedName>
        <fullName evidence="2">Uncharacterized protein</fullName>
    </submittedName>
</protein>
<sequence length="165" mass="18619">MNFFNSTSAWIKGEILEGILIFAFGATTILSGWLFWKFGTTPNAKALIIPLIIAGFVYAALGGSMYVSNQNRLPVFRQSFTQNKSEFIQTEKKRVEDFQYMYTISKVVAAVCFLLTLLIFWFSKSSSLQGWGIGLTLFAIAGLVVDYFSQERAEIYYKAILEALK</sequence>
<organism evidence="2 3">
    <name type="scientific">Mucilaginibacter ginsenosidivorax</name>
    <dbReference type="NCBI Taxonomy" id="862126"/>
    <lineage>
        <taxon>Bacteria</taxon>
        <taxon>Pseudomonadati</taxon>
        <taxon>Bacteroidota</taxon>
        <taxon>Sphingobacteriia</taxon>
        <taxon>Sphingobacteriales</taxon>
        <taxon>Sphingobacteriaceae</taxon>
        <taxon>Mucilaginibacter</taxon>
    </lineage>
</organism>
<dbReference type="Proteomes" id="UP000321362">
    <property type="component" value="Chromosome"/>
</dbReference>
<accession>A0A5B8W0Q2</accession>
<evidence type="ECO:0000313" key="3">
    <source>
        <dbReference type="Proteomes" id="UP000321362"/>
    </source>
</evidence>
<feature type="transmembrane region" description="Helical" evidence="1">
    <location>
        <begin position="48"/>
        <end position="67"/>
    </location>
</feature>
<reference evidence="2 3" key="1">
    <citation type="journal article" date="2013" name="J. Microbiol.">
        <title>Mucilaginibacter ginsenosidivorax sp. nov., with ginsenoside converting activity isolated from sediment.</title>
        <authorList>
            <person name="Kim J.K."/>
            <person name="Choi T.E."/>
            <person name="Liu Q.M."/>
            <person name="Park H.Y."/>
            <person name="Yi T.H."/>
            <person name="Yoon M.H."/>
            <person name="Kim S.C."/>
            <person name="Im W.T."/>
        </authorList>
    </citation>
    <scope>NUCLEOTIDE SEQUENCE [LARGE SCALE GENOMIC DNA]</scope>
    <source>
        <strain evidence="2 3">KHI28</strain>
    </source>
</reference>
<dbReference type="AlphaFoldDB" id="A0A5B8W0Q2"/>
<feature type="transmembrane region" description="Helical" evidence="1">
    <location>
        <begin position="128"/>
        <end position="148"/>
    </location>
</feature>
<keyword evidence="1" id="KW-1133">Transmembrane helix</keyword>
<keyword evidence="3" id="KW-1185">Reference proteome</keyword>
<keyword evidence="1" id="KW-0812">Transmembrane</keyword>
<dbReference type="KEGG" id="mgk:FSB76_10810"/>
<keyword evidence="1" id="KW-0472">Membrane</keyword>
<dbReference type="EMBL" id="CP042437">
    <property type="protein sequence ID" value="QEC76412.1"/>
    <property type="molecule type" value="Genomic_DNA"/>
</dbReference>